<keyword evidence="1" id="KW-0732">Signal</keyword>
<dbReference type="PANTHER" id="PTHR10900:SF77">
    <property type="entry name" value="FI19380P1"/>
    <property type="match status" value="1"/>
</dbReference>
<dbReference type="AlphaFoldDB" id="A0A6L9EFB2"/>
<feature type="domain" description="FAS1" evidence="2">
    <location>
        <begin position="35"/>
        <end position="179"/>
    </location>
</feature>
<sequence>MKCMAAPLALMLFLSVSVTQAQYRPVMDYDSNSQQNTIIETTQESQNHKTLLAAVRAADLEETLGSAGPFTVFAPSDVAFEQLSASQIDRLLHPENKKELKAMLTYHIVAGNLTASKILKAMCRGAGTATFTTVNGDELTASMDGIDIVLRDCYGNTARITTADAGQKNGVIHVIDRVILPAQM</sequence>
<reference evidence="3 4" key="1">
    <citation type="submission" date="2020-01" db="EMBL/GenBank/DDBJ databases">
        <title>Bacteria diversity of Porities sp.</title>
        <authorList>
            <person name="Wang G."/>
        </authorList>
    </citation>
    <scope>NUCLEOTIDE SEQUENCE [LARGE SCALE GENOMIC DNA]</scope>
    <source>
        <strain evidence="3 4">R33</strain>
    </source>
</reference>
<dbReference type="PROSITE" id="PS50213">
    <property type="entry name" value="FAS1"/>
    <property type="match status" value="1"/>
</dbReference>
<evidence type="ECO:0000313" key="4">
    <source>
        <dbReference type="Proteomes" id="UP000475249"/>
    </source>
</evidence>
<feature type="signal peptide" evidence="1">
    <location>
        <begin position="1"/>
        <end position="21"/>
    </location>
</feature>
<dbReference type="EMBL" id="WXYO01000007">
    <property type="protein sequence ID" value="NAS13427.1"/>
    <property type="molecule type" value="Genomic_DNA"/>
</dbReference>
<dbReference type="SMART" id="SM00554">
    <property type="entry name" value="FAS1"/>
    <property type="match status" value="1"/>
</dbReference>
<proteinExistence type="predicted"/>
<dbReference type="Proteomes" id="UP000475249">
    <property type="component" value="Unassembled WGS sequence"/>
</dbReference>
<dbReference type="RefSeq" id="WP_161436470.1">
    <property type="nucleotide sequence ID" value="NZ_WXYO01000007.1"/>
</dbReference>
<dbReference type="InterPro" id="IPR036378">
    <property type="entry name" value="FAS1_dom_sf"/>
</dbReference>
<feature type="chain" id="PRO_5027089862" evidence="1">
    <location>
        <begin position="22"/>
        <end position="184"/>
    </location>
</feature>
<dbReference type="PANTHER" id="PTHR10900">
    <property type="entry name" value="PERIOSTIN-RELATED"/>
    <property type="match status" value="1"/>
</dbReference>
<dbReference type="FunFam" id="2.30.180.10:FF:000032">
    <property type="entry name" value="Fasciclin domain-containing protein, putative"/>
    <property type="match status" value="1"/>
</dbReference>
<dbReference type="InterPro" id="IPR000782">
    <property type="entry name" value="FAS1_domain"/>
</dbReference>
<organism evidence="3 4">
    <name type="scientific">Poritiphilus flavus</name>
    <dbReference type="NCBI Taxonomy" id="2697053"/>
    <lineage>
        <taxon>Bacteria</taxon>
        <taxon>Pseudomonadati</taxon>
        <taxon>Bacteroidota</taxon>
        <taxon>Flavobacteriia</taxon>
        <taxon>Flavobacteriales</taxon>
        <taxon>Flavobacteriaceae</taxon>
        <taxon>Poritiphilus</taxon>
    </lineage>
</organism>
<dbReference type="Gene3D" id="2.30.180.10">
    <property type="entry name" value="FAS1 domain"/>
    <property type="match status" value="1"/>
</dbReference>
<keyword evidence="4" id="KW-1185">Reference proteome</keyword>
<evidence type="ECO:0000256" key="1">
    <source>
        <dbReference type="SAM" id="SignalP"/>
    </source>
</evidence>
<dbReference type="SUPFAM" id="SSF82153">
    <property type="entry name" value="FAS1 domain"/>
    <property type="match status" value="1"/>
</dbReference>
<evidence type="ECO:0000259" key="2">
    <source>
        <dbReference type="PROSITE" id="PS50213"/>
    </source>
</evidence>
<dbReference type="Pfam" id="PF02469">
    <property type="entry name" value="Fasciclin"/>
    <property type="match status" value="1"/>
</dbReference>
<comment type="caution">
    <text evidence="3">The sequence shown here is derived from an EMBL/GenBank/DDBJ whole genome shotgun (WGS) entry which is preliminary data.</text>
</comment>
<evidence type="ECO:0000313" key="3">
    <source>
        <dbReference type="EMBL" id="NAS13427.1"/>
    </source>
</evidence>
<gene>
    <name evidence="3" type="ORF">GTQ38_15550</name>
</gene>
<accession>A0A6L9EFB2</accession>
<protein>
    <submittedName>
        <fullName evidence="3">Fasciclin domain-containing protein</fullName>
    </submittedName>
</protein>
<name>A0A6L9EFB2_9FLAO</name>
<dbReference type="InterPro" id="IPR050904">
    <property type="entry name" value="Adhesion/Biosynth-related"/>
</dbReference>